<proteinExistence type="predicted"/>
<dbReference type="Proteomes" id="UP000601435">
    <property type="component" value="Unassembled WGS sequence"/>
</dbReference>
<keyword evidence="1" id="KW-0472">Membrane</keyword>
<evidence type="ECO:0000256" key="1">
    <source>
        <dbReference type="SAM" id="Phobius"/>
    </source>
</evidence>
<feature type="transmembrane region" description="Helical" evidence="1">
    <location>
        <begin position="168"/>
        <end position="185"/>
    </location>
</feature>
<gene>
    <name evidence="2" type="primary">RCH2</name>
    <name evidence="2" type="ORF">SNEC2469_LOCUS7645</name>
</gene>
<keyword evidence="3" id="KW-1185">Reference proteome</keyword>
<feature type="transmembrane region" description="Helical" evidence="1">
    <location>
        <begin position="6"/>
        <end position="22"/>
    </location>
</feature>
<dbReference type="EMBL" id="CAJNJA010012908">
    <property type="protein sequence ID" value="CAE7307818.1"/>
    <property type="molecule type" value="Genomic_DNA"/>
</dbReference>
<evidence type="ECO:0000313" key="2">
    <source>
        <dbReference type="EMBL" id="CAE7307818.1"/>
    </source>
</evidence>
<keyword evidence="1" id="KW-0812">Transmembrane</keyword>
<accession>A0A812NF44</accession>
<name>A0A812NF44_9DINO</name>
<sequence length="239" mass="26642">MTCAVMYGLVIPGLLLYLILKQHRALEPSRRFVGHAEEKGDLVKVRVEPLWRTGAELAEEQESSKHLMAAAAAHCVLFSGRVRLQLQKSQVILQSVESKREQDNAVFDVTSATLDAAFGGTRDADMRRCQSMTRMLTERCVLKEVAHSDRVLAGAKELLFKYAMIRDVWFEVAMKLVAVILVAVASTESGLKLTLCFTLATAIAVGILQPYRQRQVNDLQCFCFICSLTCPRADCRATF</sequence>
<dbReference type="AlphaFoldDB" id="A0A812NF44"/>
<protein>
    <submittedName>
        <fullName evidence="2">RCH2 protein</fullName>
    </submittedName>
</protein>
<keyword evidence="1" id="KW-1133">Transmembrane helix</keyword>
<comment type="caution">
    <text evidence="2">The sequence shown here is derived from an EMBL/GenBank/DDBJ whole genome shotgun (WGS) entry which is preliminary data.</text>
</comment>
<evidence type="ECO:0000313" key="3">
    <source>
        <dbReference type="Proteomes" id="UP000601435"/>
    </source>
</evidence>
<reference evidence="2" key="1">
    <citation type="submission" date="2021-02" db="EMBL/GenBank/DDBJ databases">
        <authorList>
            <person name="Dougan E. K."/>
            <person name="Rhodes N."/>
            <person name="Thang M."/>
            <person name="Chan C."/>
        </authorList>
    </citation>
    <scope>NUCLEOTIDE SEQUENCE</scope>
</reference>
<organism evidence="2 3">
    <name type="scientific">Symbiodinium necroappetens</name>
    <dbReference type="NCBI Taxonomy" id="1628268"/>
    <lineage>
        <taxon>Eukaryota</taxon>
        <taxon>Sar</taxon>
        <taxon>Alveolata</taxon>
        <taxon>Dinophyceae</taxon>
        <taxon>Suessiales</taxon>
        <taxon>Symbiodiniaceae</taxon>
        <taxon>Symbiodinium</taxon>
    </lineage>
</organism>
<feature type="transmembrane region" description="Helical" evidence="1">
    <location>
        <begin position="191"/>
        <end position="208"/>
    </location>
</feature>
<dbReference type="OrthoDB" id="422281at2759"/>